<dbReference type="Proteomes" id="UP000005239">
    <property type="component" value="Unassembled WGS sequence"/>
</dbReference>
<gene>
    <name evidence="1" type="primary">WBGene00276587</name>
</gene>
<proteinExistence type="predicted"/>
<dbReference type="AlphaFoldDB" id="A0A2A6B599"/>
<evidence type="ECO:0000313" key="2">
    <source>
        <dbReference type="Proteomes" id="UP000005239"/>
    </source>
</evidence>
<accession>A0A2A6B599</accession>
<dbReference type="EnsemblMetazoa" id="PPA38218.1">
    <property type="protein sequence ID" value="PPA38218.1"/>
    <property type="gene ID" value="WBGene00276587"/>
</dbReference>
<reference evidence="1" key="2">
    <citation type="submission" date="2022-06" db="UniProtKB">
        <authorList>
            <consortium name="EnsemblMetazoa"/>
        </authorList>
    </citation>
    <scope>IDENTIFICATION</scope>
    <source>
        <strain evidence="1">PS312</strain>
    </source>
</reference>
<name>A0A2A6B599_PRIPA</name>
<sequence length="64" mass="7388">MISLPMGCSSDECYDLMQLNSRIRIDVTSHFNNLSSFRIGTKDYANSRDERSKVCDPRKEKEAK</sequence>
<keyword evidence="2" id="KW-1185">Reference proteome</keyword>
<reference evidence="2" key="1">
    <citation type="journal article" date="2008" name="Nat. Genet.">
        <title>The Pristionchus pacificus genome provides a unique perspective on nematode lifestyle and parasitism.</title>
        <authorList>
            <person name="Dieterich C."/>
            <person name="Clifton S.W."/>
            <person name="Schuster L.N."/>
            <person name="Chinwalla A."/>
            <person name="Delehaunty K."/>
            <person name="Dinkelacker I."/>
            <person name="Fulton L."/>
            <person name="Fulton R."/>
            <person name="Godfrey J."/>
            <person name="Minx P."/>
            <person name="Mitreva M."/>
            <person name="Roeseler W."/>
            <person name="Tian H."/>
            <person name="Witte H."/>
            <person name="Yang S.P."/>
            <person name="Wilson R.K."/>
            <person name="Sommer R.J."/>
        </authorList>
    </citation>
    <scope>NUCLEOTIDE SEQUENCE [LARGE SCALE GENOMIC DNA]</scope>
    <source>
        <strain evidence="2">PS312</strain>
    </source>
</reference>
<protein>
    <submittedName>
        <fullName evidence="1">Uncharacterized protein</fullName>
    </submittedName>
</protein>
<accession>A0A8R1YR15</accession>
<organism evidence="1 2">
    <name type="scientific">Pristionchus pacificus</name>
    <name type="common">Parasitic nematode worm</name>
    <dbReference type="NCBI Taxonomy" id="54126"/>
    <lineage>
        <taxon>Eukaryota</taxon>
        <taxon>Metazoa</taxon>
        <taxon>Ecdysozoa</taxon>
        <taxon>Nematoda</taxon>
        <taxon>Chromadorea</taxon>
        <taxon>Rhabditida</taxon>
        <taxon>Rhabditina</taxon>
        <taxon>Diplogasteromorpha</taxon>
        <taxon>Diplogasteroidea</taxon>
        <taxon>Neodiplogasteridae</taxon>
        <taxon>Pristionchus</taxon>
    </lineage>
</organism>
<evidence type="ECO:0000313" key="1">
    <source>
        <dbReference type="EnsemblMetazoa" id="PPA38218.1"/>
    </source>
</evidence>